<dbReference type="AlphaFoldDB" id="A0A6A6YX05"/>
<dbReference type="RefSeq" id="XP_033580052.1">
    <property type="nucleotide sequence ID" value="XM_033723427.1"/>
</dbReference>
<dbReference type="OrthoDB" id="3540210at2759"/>
<protein>
    <submittedName>
        <fullName evidence="2 4">Uncharacterized protein</fullName>
    </submittedName>
</protein>
<accession>A0A6A6YX05</accession>
<reference evidence="4" key="2">
    <citation type="submission" date="2020-04" db="EMBL/GenBank/DDBJ databases">
        <authorList>
            <consortium name="NCBI Genome Project"/>
        </authorList>
    </citation>
    <scope>NUCLEOTIDE SEQUENCE</scope>
    <source>
        <strain evidence="4">CBS 304.34</strain>
    </source>
</reference>
<evidence type="ECO:0000313" key="3">
    <source>
        <dbReference type="Proteomes" id="UP000504636"/>
    </source>
</evidence>
<keyword evidence="1" id="KW-0812">Transmembrane</keyword>
<sequence>MVRPRLNSTITRNSPCPFADGVCETPALKFDSGLVDSNDDMGLNAREEDSIQIRRVTTCAPVLIEERYSSGWIQPPEADDALPGDTFKLYCFGQSIPQTFPDNVTFAWSNYSQSLPAPPYTISWFNSYLRDASVSDYIPISDLNTTDSDVSILSIINRAAYLGNVTDPLYRATNNTDLPGFKSANRVASFLGCTQQYQFCSHRTTCTPLTGLYDVRNEATKSLNLSSIQSSTFTLLWKSAWSMSLQLTMVLLGDDLLLAKDYLWGSTSYSSSLPDNQWEVEAANMHNISLAMLQRSVVEYATPPDIAIRPGLRSPSQIEPPADAGMRALCQNQKVISKDHASFSVVGLAIILAVGSLMIFLDMFVARLVLWIGWGRFASMQEEWVQQGLMQLQRQALEARGIGPWEGKDGDVPVLVGDGDLFRSSTAAAKSNVELKGGAVVGYQSVPGTPLA</sequence>
<name>A0A6A6YX05_9PEZI</name>
<keyword evidence="1" id="KW-1133">Transmembrane helix</keyword>
<keyword evidence="3" id="KW-1185">Reference proteome</keyword>
<reference evidence="2 4" key="1">
    <citation type="journal article" date="2020" name="Stud. Mycol.">
        <title>101 Dothideomycetes genomes: a test case for predicting lifestyles and emergence of pathogens.</title>
        <authorList>
            <person name="Haridas S."/>
            <person name="Albert R."/>
            <person name="Binder M."/>
            <person name="Bloem J."/>
            <person name="Labutti K."/>
            <person name="Salamov A."/>
            <person name="Andreopoulos B."/>
            <person name="Baker S."/>
            <person name="Barry K."/>
            <person name="Bills G."/>
            <person name="Bluhm B."/>
            <person name="Cannon C."/>
            <person name="Castanera R."/>
            <person name="Culley D."/>
            <person name="Daum C."/>
            <person name="Ezra D."/>
            <person name="Gonzalez J."/>
            <person name="Henrissat B."/>
            <person name="Kuo A."/>
            <person name="Liang C."/>
            <person name="Lipzen A."/>
            <person name="Lutzoni F."/>
            <person name="Magnuson J."/>
            <person name="Mondo S."/>
            <person name="Nolan M."/>
            <person name="Ohm R."/>
            <person name="Pangilinan J."/>
            <person name="Park H.-J."/>
            <person name="Ramirez L."/>
            <person name="Alfaro M."/>
            <person name="Sun H."/>
            <person name="Tritt A."/>
            <person name="Yoshinaga Y."/>
            <person name="Zwiers L.-H."/>
            <person name="Turgeon B."/>
            <person name="Goodwin S."/>
            <person name="Spatafora J."/>
            <person name="Crous P."/>
            <person name="Grigoriev I."/>
        </authorList>
    </citation>
    <scope>NUCLEOTIDE SEQUENCE</scope>
    <source>
        <strain evidence="2 4">CBS 304.34</strain>
    </source>
</reference>
<proteinExistence type="predicted"/>
<feature type="transmembrane region" description="Helical" evidence="1">
    <location>
        <begin position="343"/>
        <end position="370"/>
    </location>
</feature>
<dbReference type="GeneID" id="54464320"/>
<dbReference type="Proteomes" id="UP000504636">
    <property type="component" value="Unplaced"/>
</dbReference>
<reference evidence="4" key="3">
    <citation type="submission" date="2025-04" db="UniProtKB">
        <authorList>
            <consortium name="RefSeq"/>
        </authorList>
    </citation>
    <scope>IDENTIFICATION</scope>
    <source>
        <strain evidence="4">CBS 304.34</strain>
    </source>
</reference>
<gene>
    <name evidence="2 4" type="ORF">BDZ99DRAFT_496164</name>
</gene>
<keyword evidence="1" id="KW-0472">Membrane</keyword>
<evidence type="ECO:0000256" key="1">
    <source>
        <dbReference type="SAM" id="Phobius"/>
    </source>
</evidence>
<organism evidence="2">
    <name type="scientific">Mytilinidion resinicola</name>
    <dbReference type="NCBI Taxonomy" id="574789"/>
    <lineage>
        <taxon>Eukaryota</taxon>
        <taxon>Fungi</taxon>
        <taxon>Dikarya</taxon>
        <taxon>Ascomycota</taxon>
        <taxon>Pezizomycotina</taxon>
        <taxon>Dothideomycetes</taxon>
        <taxon>Pleosporomycetidae</taxon>
        <taxon>Mytilinidiales</taxon>
        <taxon>Mytilinidiaceae</taxon>
        <taxon>Mytilinidion</taxon>
    </lineage>
</organism>
<evidence type="ECO:0000313" key="4">
    <source>
        <dbReference type="RefSeq" id="XP_033580052.1"/>
    </source>
</evidence>
<evidence type="ECO:0000313" key="2">
    <source>
        <dbReference type="EMBL" id="KAF2813088.1"/>
    </source>
</evidence>
<dbReference type="EMBL" id="MU003696">
    <property type="protein sequence ID" value="KAF2813088.1"/>
    <property type="molecule type" value="Genomic_DNA"/>
</dbReference>